<dbReference type="EC" id="4.2.1.11" evidence="3"/>
<dbReference type="EMBL" id="UGJB01000004">
    <property type="protein sequence ID" value="STQ14745.1"/>
    <property type="molecule type" value="Genomic_DNA"/>
</dbReference>
<evidence type="ECO:0000256" key="7">
    <source>
        <dbReference type="ARBA" id="ARBA00023239"/>
    </source>
</evidence>
<dbReference type="SUPFAM" id="SSF51604">
    <property type="entry name" value="Enolase C-terminal domain-like"/>
    <property type="match status" value="1"/>
</dbReference>
<evidence type="ECO:0000256" key="5">
    <source>
        <dbReference type="ARBA" id="ARBA00022525"/>
    </source>
</evidence>
<comment type="pathway">
    <text evidence="1">Carbohydrate degradation; glycolysis; pyruvate from D-glyceraldehyde 3-phosphate: step 4/5.</text>
</comment>
<proteinExistence type="inferred from homology"/>
<dbReference type="GO" id="GO:0006096">
    <property type="term" value="P:glycolytic process"/>
    <property type="evidence" value="ECO:0007669"/>
    <property type="project" value="UniProtKB-UniPathway"/>
</dbReference>
<protein>
    <recommendedName>
        <fullName evidence="4">Enolase</fullName>
        <ecNumber evidence="3">4.2.1.11</ecNumber>
    </recommendedName>
</protein>
<evidence type="ECO:0000256" key="3">
    <source>
        <dbReference type="ARBA" id="ARBA00012058"/>
    </source>
</evidence>
<evidence type="ECO:0000256" key="2">
    <source>
        <dbReference type="ARBA" id="ARBA00009604"/>
    </source>
</evidence>
<dbReference type="Pfam" id="PF00113">
    <property type="entry name" value="Enolase_C"/>
    <property type="match status" value="1"/>
</dbReference>
<comment type="similarity">
    <text evidence="2">Belongs to the enolase family.</text>
</comment>
<keyword evidence="7 9" id="KW-0456">Lyase</keyword>
<feature type="domain" description="Enolase C-terminal TIM barrel" evidence="8">
    <location>
        <begin position="82"/>
        <end position="128"/>
    </location>
</feature>
<evidence type="ECO:0000256" key="4">
    <source>
        <dbReference type="ARBA" id="ARBA00017068"/>
    </source>
</evidence>
<evidence type="ECO:0000259" key="8">
    <source>
        <dbReference type="Pfam" id="PF00113"/>
    </source>
</evidence>
<accession>A0A0M7JGY7</accession>
<keyword evidence="5" id="KW-0964">Secreted</keyword>
<evidence type="ECO:0000313" key="10">
    <source>
        <dbReference type="Proteomes" id="UP000255106"/>
    </source>
</evidence>
<evidence type="ECO:0000256" key="1">
    <source>
        <dbReference type="ARBA" id="ARBA00005031"/>
    </source>
</evidence>
<dbReference type="GO" id="GO:0004634">
    <property type="term" value="F:phosphopyruvate hydratase activity"/>
    <property type="evidence" value="ECO:0007669"/>
    <property type="project" value="UniProtKB-EC"/>
</dbReference>
<dbReference type="AlphaFoldDB" id="A0A0M7JGY7"/>
<dbReference type="InterPro" id="IPR020810">
    <property type="entry name" value="Enolase_C"/>
</dbReference>
<dbReference type="UniPathway" id="UPA00109">
    <property type="reaction ID" value="UER00187"/>
</dbReference>
<dbReference type="Gene3D" id="3.20.20.120">
    <property type="entry name" value="Enolase-like C-terminal domain"/>
    <property type="match status" value="1"/>
</dbReference>
<dbReference type="InterPro" id="IPR036849">
    <property type="entry name" value="Enolase-like_C_sf"/>
</dbReference>
<evidence type="ECO:0000256" key="6">
    <source>
        <dbReference type="ARBA" id="ARBA00023152"/>
    </source>
</evidence>
<reference evidence="9 10" key="1">
    <citation type="submission" date="2018-06" db="EMBL/GenBank/DDBJ databases">
        <authorList>
            <consortium name="Pathogen Informatics"/>
            <person name="Doyle S."/>
        </authorList>
    </citation>
    <scope>NUCLEOTIDE SEQUENCE [LARGE SCALE GENOMIC DNA]</scope>
    <source>
        <strain evidence="9 10">NCTC10005</strain>
    </source>
</reference>
<sequence length="149" mass="16617">MRNSDNFFSFHKTPLSKCSLFIHVIGLRYTVCSVPASADPLNHIGGPAPHYRPGKFTCSTTKNQETITTLREISDLNNDAFVCELRYSRLKTGAPCGRERIEKYNQLKRIENAMGEAAVFIGKPAFKKASPVPTPYLRSGGYKEVLCES</sequence>
<evidence type="ECO:0000313" key="9">
    <source>
        <dbReference type="EMBL" id="STQ14745.1"/>
    </source>
</evidence>
<dbReference type="Proteomes" id="UP000255106">
    <property type="component" value="Unassembled WGS sequence"/>
</dbReference>
<name>A0A0M7JGY7_ENTCL</name>
<keyword evidence="6" id="KW-0324">Glycolysis</keyword>
<organism evidence="9 10">
    <name type="scientific">Enterobacter cloacae</name>
    <dbReference type="NCBI Taxonomy" id="550"/>
    <lineage>
        <taxon>Bacteria</taxon>
        <taxon>Pseudomonadati</taxon>
        <taxon>Pseudomonadota</taxon>
        <taxon>Gammaproteobacteria</taxon>
        <taxon>Enterobacterales</taxon>
        <taxon>Enterobacteriaceae</taxon>
        <taxon>Enterobacter</taxon>
        <taxon>Enterobacter cloacae complex</taxon>
    </lineage>
</organism>
<gene>
    <name evidence="9" type="primary">eno_2</name>
    <name evidence="9" type="ORF">NCTC10005_07616</name>
</gene>